<dbReference type="InterPro" id="IPR001466">
    <property type="entry name" value="Beta-lactam-related"/>
</dbReference>
<dbReference type="PANTHER" id="PTHR46825:SF9">
    <property type="entry name" value="BETA-LACTAMASE-RELATED DOMAIN-CONTAINING PROTEIN"/>
    <property type="match status" value="1"/>
</dbReference>
<evidence type="ECO:0000313" key="3">
    <source>
        <dbReference type="Proteomes" id="UP001646141"/>
    </source>
</evidence>
<dbReference type="EMBL" id="QYAD01000002">
    <property type="protein sequence ID" value="MBL3689840.1"/>
    <property type="molecule type" value="Genomic_DNA"/>
</dbReference>
<dbReference type="GO" id="GO:0016787">
    <property type="term" value="F:hydrolase activity"/>
    <property type="evidence" value="ECO:0007669"/>
    <property type="project" value="UniProtKB-KW"/>
</dbReference>
<proteinExistence type="predicted"/>
<dbReference type="SUPFAM" id="SSF56601">
    <property type="entry name" value="beta-lactamase/transpeptidase-like"/>
    <property type="match status" value="1"/>
</dbReference>
<keyword evidence="3" id="KW-1185">Reference proteome</keyword>
<dbReference type="PANTHER" id="PTHR46825">
    <property type="entry name" value="D-ALANYL-D-ALANINE-CARBOXYPEPTIDASE/ENDOPEPTIDASE AMPH"/>
    <property type="match status" value="1"/>
</dbReference>
<feature type="domain" description="Beta-lactamase-related" evidence="1">
    <location>
        <begin position="37"/>
        <end position="332"/>
    </location>
</feature>
<comment type="caution">
    <text evidence="2">The sequence shown here is derived from an EMBL/GenBank/DDBJ whole genome shotgun (WGS) entry which is preliminary data.</text>
</comment>
<organism evidence="2 3">
    <name type="scientific">Leucobacter chromiireducens subsp. chromiireducens</name>
    <dbReference type="NCBI Taxonomy" id="660067"/>
    <lineage>
        <taxon>Bacteria</taxon>
        <taxon>Bacillati</taxon>
        <taxon>Actinomycetota</taxon>
        <taxon>Actinomycetes</taxon>
        <taxon>Micrococcales</taxon>
        <taxon>Microbacteriaceae</taxon>
        <taxon>Leucobacter</taxon>
    </lineage>
</organism>
<evidence type="ECO:0000313" key="2">
    <source>
        <dbReference type="EMBL" id="MBL3689840.1"/>
    </source>
</evidence>
<keyword evidence="2" id="KW-0378">Hydrolase</keyword>
<dbReference type="RefSeq" id="WP_202381900.1">
    <property type="nucleotide sequence ID" value="NZ_BAAAMA010000002.1"/>
</dbReference>
<reference evidence="2 3" key="1">
    <citation type="submission" date="2018-09" db="EMBL/GenBank/DDBJ databases">
        <title>Comparative genomics of Leucobacter spp.</title>
        <authorList>
            <person name="Reis A.C."/>
            <person name="Kolvenbach B.A."/>
            <person name="Corvini P.F.X."/>
            <person name="Nunes O.C."/>
        </authorList>
    </citation>
    <scope>NUCLEOTIDE SEQUENCE [LARGE SCALE GENOMIC DNA]</scope>
    <source>
        <strain evidence="2 3">L-1</strain>
    </source>
</reference>
<name>A0ABS1SQG5_9MICO</name>
<protein>
    <submittedName>
        <fullName evidence="2">Class A beta-lactamase-related serine hydrolase</fullName>
    </submittedName>
</protein>
<dbReference type="Pfam" id="PF00144">
    <property type="entry name" value="Beta-lactamase"/>
    <property type="match status" value="1"/>
</dbReference>
<sequence>MSNPASLAFDAERFATERVAALRSPASVLAVSGADLARVAGVGDRGDGLPPDCETVFRIASVTKSFTAVRILQLRDAGLLDLEAPVSAYLPGARMTPAHWAAELRLRHLLAMSGGLPTDDAWADRLEALPAAEFDALLESGIRLVRAPGTGYEYANLGWAMLGRIAERIDGRPLPAQVEAEVLVPLGLTGVRFTPPAGRPLAVGHARRRGTWIPQPLTGPGAFSAIGGLFASAADLLRWAAWLAAAFSGGGAAVPSDAEDHVLSAASRREMQRVQCAFSPTAGYGYGLIVEETPEHGRVISHSGGYPGFSAHLRWSPTTGLAMCGLENAGYSGLYDTVPGAFARLQERAQPIVELGDPQPFIPVPSTELASPWPETRAAVTTVQQLFDRPAELSGWSAAERTSFAACVAQDLPLAERSDEFARARVALGPDAAPDPAGPWFPTAARALWRMIGRQQECELGVDLSPTEPPRIQRITLRVYRRSDREDAHAPQP</sequence>
<accession>A0ABS1SQG5</accession>
<evidence type="ECO:0000259" key="1">
    <source>
        <dbReference type="Pfam" id="PF00144"/>
    </source>
</evidence>
<dbReference type="InterPro" id="IPR050491">
    <property type="entry name" value="AmpC-like"/>
</dbReference>
<dbReference type="Proteomes" id="UP001646141">
    <property type="component" value="Unassembled WGS sequence"/>
</dbReference>
<dbReference type="Gene3D" id="3.40.710.10">
    <property type="entry name" value="DD-peptidase/beta-lactamase superfamily"/>
    <property type="match status" value="1"/>
</dbReference>
<dbReference type="InterPro" id="IPR012338">
    <property type="entry name" value="Beta-lactam/transpept-like"/>
</dbReference>
<gene>
    <name evidence="2" type="ORF">D3226_07680</name>
</gene>